<dbReference type="AlphaFoldDB" id="M9R5D2"/>
<dbReference type="HOGENOM" id="CLU_3045941_0_0_5"/>
<dbReference type="EMBL" id="CP003740">
    <property type="protein sequence ID" value="AGI67859.1"/>
    <property type="molecule type" value="Genomic_DNA"/>
</dbReference>
<dbReference type="KEGG" id="oat:OAN307_c22350"/>
<organism evidence="1 2">
    <name type="scientific">Octadecabacter antarcticus 307</name>
    <dbReference type="NCBI Taxonomy" id="391626"/>
    <lineage>
        <taxon>Bacteria</taxon>
        <taxon>Pseudomonadati</taxon>
        <taxon>Pseudomonadota</taxon>
        <taxon>Alphaproteobacteria</taxon>
        <taxon>Rhodobacterales</taxon>
        <taxon>Roseobacteraceae</taxon>
        <taxon>Octadecabacter</taxon>
    </lineage>
</organism>
<protein>
    <recommendedName>
        <fullName evidence="3">Solute-binding protein family 3/N-terminal domain-containing protein</fullName>
    </recommendedName>
</protein>
<dbReference type="eggNOG" id="COG0834">
    <property type="taxonomic scope" value="Bacteria"/>
</dbReference>
<evidence type="ECO:0000313" key="2">
    <source>
        <dbReference type="Proteomes" id="UP000005307"/>
    </source>
</evidence>
<evidence type="ECO:0008006" key="3">
    <source>
        <dbReference type="Google" id="ProtNLM"/>
    </source>
</evidence>
<evidence type="ECO:0000313" key="1">
    <source>
        <dbReference type="EMBL" id="AGI67859.1"/>
    </source>
</evidence>
<accession>M9R5D2</accession>
<keyword evidence="2" id="KW-1185">Reference proteome</keyword>
<dbReference type="Proteomes" id="UP000005307">
    <property type="component" value="Chromosome"/>
</dbReference>
<gene>
    <name evidence="1" type="ORF">OAN307_c22350</name>
</gene>
<dbReference type="RefSeq" id="WP_015499881.1">
    <property type="nucleotide sequence ID" value="NC_020911.1"/>
</dbReference>
<reference evidence="1 2" key="1">
    <citation type="journal article" date="2013" name="PLoS ONE">
        <title>Poles Apart: Arctic and Antarctic Octadecabacter strains Share High Genome Plasticity and a New Type of Xanthorhodopsin.</title>
        <authorList>
            <person name="Vollmers J."/>
            <person name="Voget S."/>
            <person name="Dietrich S."/>
            <person name="Gollnow K."/>
            <person name="Smits M."/>
            <person name="Meyer K."/>
            <person name="Brinkhoff T."/>
            <person name="Simon M."/>
            <person name="Daniel R."/>
        </authorList>
    </citation>
    <scope>NUCLEOTIDE SEQUENCE [LARGE SCALE GENOMIC DNA]</scope>
    <source>
        <strain evidence="1 2">307</strain>
    </source>
</reference>
<dbReference type="STRING" id="391626.OAN307_c22350"/>
<proteinExistence type="predicted"/>
<sequence length="54" mass="5987">MIIPVDAGRSPTPVAMLLPKADQVWINYVNTLIGLKQEQGFFDDLGDKWGLNAE</sequence>
<name>M9R5D2_9RHOB</name>